<evidence type="ECO:0000256" key="2">
    <source>
        <dbReference type="SAM" id="SignalP"/>
    </source>
</evidence>
<evidence type="ECO:0000313" key="4">
    <source>
        <dbReference type="RefSeq" id="XP_072858082.1"/>
    </source>
</evidence>
<gene>
    <name evidence="4" type="primary">LOC140707644</name>
</gene>
<feature type="chain" id="PRO_5047359762" evidence="2">
    <location>
        <begin position="17"/>
        <end position="203"/>
    </location>
</feature>
<feature type="region of interest" description="Disordered" evidence="1">
    <location>
        <begin position="116"/>
        <end position="153"/>
    </location>
</feature>
<protein>
    <submittedName>
        <fullName evidence="4">Uncharacterized protein isoform X1</fullName>
    </submittedName>
</protein>
<dbReference type="Proteomes" id="UP001652642">
    <property type="component" value="Chromosome 5"/>
</dbReference>
<sequence>MKTAVLSWCLFNIAFALPIPYGTSSHANALKKSKIEQDSLSDLNYDTKKYKDPASSAAPGLASPTENSLSDLNYDTKKHKDPVLSAALLVASPTEALLDSSAQMVPSYRQDFLLDISDDPRDQKQSLSRSDFDDSSEEEITDEFSDDFSQNEFSDDFSQNELLDDFSQNELLDDFSRNELLNDFSQNDFNMAMDAEDPNVEIE</sequence>
<organism evidence="3 4">
    <name type="scientific">Pogona vitticeps</name>
    <name type="common">central bearded dragon</name>
    <dbReference type="NCBI Taxonomy" id="103695"/>
    <lineage>
        <taxon>Eukaryota</taxon>
        <taxon>Metazoa</taxon>
        <taxon>Chordata</taxon>
        <taxon>Craniata</taxon>
        <taxon>Vertebrata</taxon>
        <taxon>Euteleostomi</taxon>
        <taxon>Lepidosauria</taxon>
        <taxon>Squamata</taxon>
        <taxon>Bifurcata</taxon>
        <taxon>Unidentata</taxon>
        <taxon>Episquamata</taxon>
        <taxon>Toxicofera</taxon>
        <taxon>Iguania</taxon>
        <taxon>Acrodonta</taxon>
        <taxon>Agamidae</taxon>
        <taxon>Amphibolurinae</taxon>
        <taxon>Pogona</taxon>
    </lineage>
</organism>
<proteinExistence type="predicted"/>
<keyword evidence="2" id="KW-0732">Signal</keyword>
<feature type="compositionally biased region" description="Acidic residues" evidence="1">
    <location>
        <begin position="133"/>
        <end position="146"/>
    </location>
</feature>
<evidence type="ECO:0000313" key="3">
    <source>
        <dbReference type="Proteomes" id="UP001652642"/>
    </source>
</evidence>
<feature type="signal peptide" evidence="2">
    <location>
        <begin position="1"/>
        <end position="16"/>
    </location>
</feature>
<feature type="region of interest" description="Disordered" evidence="1">
    <location>
        <begin position="46"/>
        <end position="74"/>
    </location>
</feature>
<reference evidence="4" key="1">
    <citation type="submission" date="2025-08" db="UniProtKB">
        <authorList>
            <consortium name="RefSeq"/>
        </authorList>
    </citation>
    <scope>IDENTIFICATION</scope>
</reference>
<dbReference type="RefSeq" id="XP_072858082.1">
    <property type="nucleotide sequence ID" value="XM_073001981.1"/>
</dbReference>
<keyword evidence="3" id="KW-1185">Reference proteome</keyword>
<accession>A0ABM5GK90</accession>
<dbReference type="GeneID" id="140707644"/>
<feature type="compositionally biased region" description="Low complexity" evidence="1">
    <location>
        <begin position="53"/>
        <end position="64"/>
    </location>
</feature>
<name>A0ABM5GK90_9SAUR</name>
<evidence type="ECO:0000256" key="1">
    <source>
        <dbReference type="SAM" id="MobiDB-lite"/>
    </source>
</evidence>